<dbReference type="GO" id="GO:0008410">
    <property type="term" value="F:CoA-transferase activity"/>
    <property type="evidence" value="ECO:0007669"/>
    <property type="project" value="TreeGrafter"/>
</dbReference>
<comment type="caution">
    <text evidence="2">The sequence shown here is derived from an EMBL/GenBank/DDBJ whole genome shotgun (WGS) entry which is preliminary data.</text>
</comment>
<dbReference type="PANTHER" id="PTHR48207">
    <property type="entry name" value="SUCCINATE--HYDROXYMETHYLGLUTARATE COA-TRANSFERASE"/>
    <property type="match status" value="1"/>
</dbReference>
<dbReference type="Gene3D" id="3.40.50.10540">
    <property type="entry name" value="Crotonobetainyl-coa:carnitine coa-transferase, domain 1"/>
    <property type="match status" value="1"/>
</dbReference>
<dbReference type="Gene3D" id="3.30.1540.10">
    <property type="entry name" value="formyl-coa transferase, domain 3"/>
    <property type="match status" value="1"/>
</dbReference>
<dbReference type="InterPro" id="IPR003673">
    <property type="entry name" value="CoA-Trfase_fam_III"/>
</dbReference>
<dbReference type="InterPro" id="IPR044855">
    <property type="entry name" value="CoA-Trfase_III_dom3_sf"/>
</dbReference>
<dbReference type="AlphaFoldDB" id="A0A4R5BTL2"/>
<sequence length="404" mass="43986">MTRTWKEFPLPGPLRGVRVLDVSTILAGPLASSLLGEFGAEVVKIEHPAEGDPARRYPPLEDDGESAAWAMLARAKRSVTIDLHRPEAADLVGRLAAAADIVVTNFRPATLRRFRIDFDDLRAYRPDLVMVHVSAFGRTGPYADRPGFARVAEAFAGLTHRTGDPERPPVFAGYPVADGVTGIYAAFAAMLALRQRDLTGEAQLADIPLYEPLLRMMEDFVVEYGATGANRERQGNQNPHISPNSLYRTRDGRWLALPASTEQMWRRLVKVMDAADLAVHDSMTARLEHREEIEGRVAAFVAAHDLDPLMALLRDAGVAAGPVNTAADICADPHIRARGSVVEVVDERTGRRHLMQAPAGRFSGFDGAIGRAAPALGEHTAEVLRDLAGLGDPEIDDLRHRGVV</sequence>
<dbReference type="Pfam" id="PF02515">
    <property type="entry name" value="CoA_transf_3"/>
    <property type="match status" value="1"/>
</dbReference>
<accession>A0A4R5BTL2</accession>
<organism evidence="2 3">
    <name type="scientific">Actinomadura darangshiensis</name>
    <dbReference type="NCBI Taxonomy" id="705336"/>
    <lineage>
        <taxon>Bacteria</taxon>
        <taxon>Bacillati</taxon>
        <taxon>Actinomycetota</taxon>
        <taxon>Actinomycetes</taxon>
        <taxon>Streptosporangiales</taxon>
        <taxon>Thermomonosporaceae</taxon>
        <taxon>Actinomadura</taxon>
    </lineage>
</organism>
<evidence type="ECO:0000313" key="3">
    <source>
        <dbReference type="Proteomes" id="UP000295578"/>
    </source>
</evidence>
<dbReference type="InterPro" id="IPR023606">
    <property type="entry name" value="CoA-Trfase_III_dom_1_sf"/>
</dbReference>
<dbReference type="Proteomes" id="UP000295578">
    <property type="component" value="Unassembled WGS sequence"/>
</dbReference>
<evidence type="ECO:0000313" key="2">
    <source>
        <dbReference type="EMBL" id="TDD87484.1"/>
    </source>
</evidence>
<dbReference type="OrthoDB" id="4251672at2"/>
<gene>
    <name evidence="2" type="ORF">E1293_07735</name>
</gene>
<dbReference type="InterPro" id="IPR050483">
    <property type="entry name" value="CoA-transferase_III_domain"/>
</dbReference>
<dbReference type="SUPFAM" id="SSF89796">
    <property type="entry name" value="CoA-transferase family III (CaiB/BaiF)"/>
    <property type="match status" value="1"/>
</dbReference>
<dbReference type="EMBL" id="SMKY01000023">
    <property type="protein sequence ID" value="TDD87484.1"/>
    <property type="molecule type" value="Genomic_DNA"/>
</dbReference>
<keyword evidence="3" id="KW-1185">Reference proteome</keyword>
<reference evidence="2 3" key="1">
    <citation type="submission" date="2019-03" db="EMBL/GenBank/DDBJ databases">
        <title>Draft genome sequences of novel Actinobacteria.</title>
        <authorList>
            <person name="Sahin N."/>
            <person name="Ay H."/>
            <person name="Saygin H."/>
        </authorList>
    </citation>
    <scope>NUCLEOTIDE SEQUENCE [LARGE SCALE GENOMIC DNA]</scope>
    <source>
        <strain evidence="2 3">DSM 45941</strain>
    </source>
</reference>
<proteinExistence type="predicted"/>
<keyword evidence="1 2" id="KW-0808">Transferase</keyword>
<dbReference type="PANTHER" id="PTHR48207:SF3">
    <property type="entry name" value="SUCCINATE--HYDROXYMETHYLGLUTARATE COA-TRANSFERASE"/>
    <property type="match status" value="1"/>
</dbReference>
<evidence type="ECO:0000256" key="1">
    <source>
        <dbReference type="ARBA" id="ARBA00022679"/>
    </source>
</evidence>
<protein>
    <submittedName>
        <fullName evidence="2">CoA transferase</fullName>
    </submittedName>
</protein>
<name>A0A4R5BTL2_9ACTN</name>